<dbReference type="Proteomes" id="UP000053424">
    <property type="component" value="Unassembled WGS sequence"/>
</dbReference>
<dbReference type="EMBL" id="KN831768">
    <property type="protein sequence ID" value="KIM48723.1"/>
    <property type="molecule type" value="Genomic_DNA"/>
</dbReference>
<keyword evidence="2" id="KW-1133">Transmembrane helix</keyword>
<dbReference type="STRING" id="686832.A0A0C2YG77"/>
<feature type="transmembrane region" description="Helical" evidence="2">
    <location>
        <begin position="6"/>
        <end position="30"/>
    </location>
</feature>
<sequence>MERSPWWTVGVGTVTISASSALVTGIYSIFRNTPQSLVGTSALNSGITAATFFSFREFVVGPSLNRIAPWQQYAYRRRELGIESSEEGSVSSGHSVPNLRTNKLLDSGVSGGITGGLLRGLLSGRRAAVSGMLIAGAFCTLMQFGYNELSVARLRFISRLQEENRSAVDIVTPIPQRAAKELSGSFLQVAMKMVGMAPISDDEYLKKLKRKREMYLKRIATLEQQVEEEKTTEDLDKS</sequence>
<reference evidence="3 4" key="1">
    <citation type="submission" date="2014-04" db="EMBL/GenBank/DDBJ databases">
        <authorList>
            <consortium name="DOE Joint Genome Institute"/>
            <person name="Kuo A."/>
            <person name="Gay G."/>
            <person name="Dore J."/>
            <person name="Kohler A."/>
            <person name="Nagy L.G."/>
            <person name="Floudas D."/>
            <person name="Copeland A."/>
            <person name="Barry K.W."/>
            <person name="Cichocki N."/>
            <person name="Veneault-Fourrey C."/>
            <person name="LaButti K."/>
            <person name="Lindquist E.A."/>
            <person name="Lipzen A."/>
            <person name="Lundell T."/>
            <person name="Morin E."/>
            <person name="Murat C."/>
            <person name="Sun H."/>
            <person name="Tunlid A."/>
            <person name="Henrissat B."/>
            <person name="Grigoriev I.V."/>
            <person name="Hibbett D.S."/>
            <person name="Martin F."/>
            <person name="Nordberg H.P."/>
            <person name="Cantor M.N."/>
            <person name="Hua S.X."/>
        </authorList>
    </citation>
    <scope>NUCLEOTIDE SEQUENCE [LARGE SCALE GENOMIC DNA]</scope>
    <source>
        <strain evidence="4">h7</strain>
    </source>
</reference>
<dbReference type="AlphaFoldDB" id="A0A0C2YG77"/>
<organism evidence="3 4">
    <name type="scientific">Hebeloma cylindrosporum</name>
    <dbReference type="NCBI Taxonomy" id="76867"/>
    <lineage>
        <taxon>Eukaryota</taxon>
        <taxon>Fungi</taxon>
        <taxon>Dikarya</taxon>
        <taxon>Basidiomycota</taxon>
        <taxon>Agaricomycotina</taxon>
        <taxon>Agaricomycetes</taxon>
        <taxon>Agaricomycetidae</taxon>
        <taxon>Agaricales</taxon>
        <taxon>Agaricineae</taxon>
        <taxon>Hymenogastraceae</taxon>
        <taxon>Hebeloma</taxon>
    </lineage>
</organism>
<dbReference type="OrthoDB" id="3366659at2759"/>
<feature type="coiled-coil region" evidence="1">
    <location>
        <begin position="205"/>
        <end position="232"/>
    </location>
</feature>
<keyword evidence="2" id="KW-0472">Membrane</keyword>
<dbReference type="PANTHER" id="PTHR41390:SF1">
    <property type="entry name" value="NADH-UBIQUINONE OXIDOREDUCTASE 213 KDA SUBUNIT"/>
    <property type="match status" value="1"/>
</dbReference>
<accession>A0A0C2YG77</accession>
<evidence type="ECO:0000256" key="2">
    <source>
        <dbReference type="SAM" id="Phobius"/>
    </source>
</evidence>
<gene>
    <name evidence="3" type="ORF">M413DRAFT_437896</name>
</gene>
<evidence type="ECO:0000313" key="3">
    <source>
        <dbReference type="EMBL" id="KIM48723.1"/>
    </source>
</evidence>
<keyword evidence="1" id="KW-0175">Coiled coil</keyword>
<name>A0A0C2YG77_HEBCY</name>
<dbReference type="PANTHER" id="PTHR41390">
    <property type="entry name" value="CHROMOSOME 7, WHOLE GENOME SHOTGUN SEQUENCE"/>
    <property type="match status" value="1"/>
</dbReference>
<evidence type="ECO:0000313" key="4">
    <source>
        <dbReference type="Proteomes" id="UP000053424"/>
    </source>
</evidence>
<reference evidence="4" key="2">
    <citation type="submission" date="2015-01" db="EMBL/GenBank/DDBJ databases">
        <title>Evolutionary Origins and Diversification of the Mycorrhizal Mutualists.</title>
        <authorList>
            <consortium name="DOE Joint Genome Institute"/>
            <consortium name="Mycorrhizal Genomics Consortium"/>
            <person name="Kohler A."/>
            <person name="Kuo A."/>
            <person name="Nagy L.G."/>
            <person name="Floudas D."/>
            <person name="Copeland A."/>
            <person name="Barry K.W."/>
            <person name="Cichocki N."/>
            <person name="Veneault-Fourrey C."/>
            <person name="LaButti K."/>
            <person name="Lindquist E.A."/>
            <person name="Lipzen A."/>
            <person name="Lundell T."/>
            <person name="Morin E."/>
            <person name="Murat C."/>
            <person name="Riley R."/>
            <person name="Ohm R."/>
            <person name="Sun H."/>
            <person name="Tunlid A."/>
            <person name="Henrissat B."/>
            <person name="Grigoriev I.V."/>
            <person name="Hibbett D.S."/>
            <person name="Martin F."/>
        </authorList>
    </citation>
    <scope>NUCLEOTIDE SEQUENCE [LARGE SCALE GENOMIC DNA]</scope>
    <source>
        <strain evidence="4">h7</strain>
    </source>
</reference>
<evidence type="ECO:0000256" key="1">
    <source>
        <dbReference type="SAM" id="Coils"/>
    </source>
</evidence>
<dbReference type="HOGENOM" id="CLU_083703_0_0_1"/>
<keyword evidence="4" id="KW-1185">Reference proteome</keyword>
<protein>
    <submittedName>
        <fullName evidence="3">Uncharacterized protein</fullName>
    </submittedName>
</protein>
<proteinExistence type="predicted"/>
<keyword evidence="2" id="KW-0812">Transmembrane</keyword>